<proteinExistence type="predicted"/>
<evidence type="ECO:0008006" key="3">
    <source>
        <dbReference type="Google" id="ProtNLM"/>
    </source>
</evidence>
<comment type="caution">
    <text evidence="1">The sequence shown here is derived from an EMBL/GenBank/DDBJ whole genome shotgun (WGS) entry which is preliminary data.</text>
</comment>
<evidence type="ECO:0000313" key="1">
    <source>
        <dbReference type="EMBL" id="NOU88697.1"/>
    </source>
</evidence>
<dbReference type="EMBL" id="WHOC01000133">
    <property type="protein sequence ID" value="NOU88697.1"/>
    <property type="molecule type" value="Genomic_DNA"/>
</dbReference>
<accession>A0ABX1Z5N9</accession>
<dbReference type="RefSeq" id="WP_171691686.1">
    <property type="nucleotide sequence ID" value="NZ_WHOC01000133.1"/>
</dbReference>
<sequence length="429" mass="49778">MLDNSTNKTNLKLRDVETASKMMRRYYRTVKETMRDMAGYLPKMCWWPGKKLLARHIWMDALHADMLRSRTLDLRYPRVDVEDNDDVHLLSILEKLPTAPTDEQFLISVYEVIKPEIVKSLTKYLQNSDPLDDAPTHLYFRRIMDEIGMQLEEYQSIMKDFHDATNPEAVKWNRLVGGALNSCGGIDGPDRQIDPLAASFVERPAYELPLEGGRDTSWEKAVVQVSPRAARNFTEEQIRVAIDHANEVWASETPAALIWEYKNMPWELYFWAARWCYDEMRHATMGVERLTVMGLEVGVDYPMVPDHWRAFRERGVKYLLLLLHRLEQGGPIGKAKWKKKFIEMNDLAAAQDCDYDWADESGHISYGVAWLKAVFPEWSKEQTIDEGNKIASEWGEWIGNHHKNGTHGYEIFLDRMDRKMEALSNSSGK</sequence>
<name>A0ABX1Z5N9_9BACL</name>
<dbReference type="SUPFAM" id="SSF47240">
    <property type="entry name" value="Ferritin-like"/>
    <property type="match status" value="1"/>
</dbReference>
<protein>
    <recommendedName>
        <fullName evidence="3">DUF455 family protein</fullName>
    </recommendedName>
</protein>
<organism evidence="1 2">
    <name type="scientific">Paenibacillus germinis</name>
    <dbReference type="NCBI Taxonomy" id="2654979"/>
    <lineage>
        <taxon>Bacteria</taxon>
        <taxon>Bacillati</taxon>
        <taxon>Bacillota</taxon>
        <taxon>Bacilli</taxon>
        <taxon>Bacillales</taxon>
        <taxon>Paenibacillaceae</taxon>
        <taxon>Paenibacillus</taxon>
    </lineage>
</organism>
<reference evidence="1 2" key="1">
    <citation type="submission" date="2019-10" db="EMBL/GenBank/DDBJ databases">
        <title>Description of Paenibacillus choica sp. nov.</title>
        <authorList>
            <person name="Carlier A."/>
            <person name="Qi S."/>
        </authorList>
    </citation>
    <scope>NUCLEOTIDE SEQUENCE [LARGE SCALE GENOMIC DNA]</scope>
    <source>
        <strain evidence="1 2">LMG 31460</strain>
    </source>
</reference>
<dbReference type="Proteomes" id="UP000658690">
    <property type="component" value="Unassembled WGS sequence"/>
</dbReference>
<dbReference type="InterPro" id="IPR009078">
    <property type="entry name" value="Ferritin-like_SF"/>
</dbReference>
<evidence type="ECO:0000313" key="2">
    <source>
        <dbReference type="Proteomes" id="UP000658690"/>
    </source>
</evidence>
<keyword evidence="2" id="KW-1185">Reference proteome</keyword>
<gene>
    <name evidence="1" type="ORF">GC102_23525</name>
</gene>